<evidence type="ECO:0000256" key="1">
    <source>
        <dbReference type="SAM" id="Phobius"/>
    </source>
</evidence>
<evidence type="ECO:0000313" key="3">
    <source>
        <dbReference type="Proteomes" id="UP000185109"/>
    </source>
</evidence>
<geneLocation type="plasmid" evidence="3">
    <name>prsp8c3c</name>
</geneLocation>
<dbReference type="AlphaFoldDB" id="A0A1L5PFV0"/>
<dbReference type="Proteomes" id="UP000185109">
    <property type="component" value="Plasmid pRsp8C3c"/>
</dbReference>
<protein>
    <submittedName>
        <fullName evidence="2">Uncharacterized protein</fullName>
    </submittedName>
</protein>
<accession>A0A1L5PFV0</accession>
<sequence>MWLDSLANATFFASVTLFLTVAFVPTKPEAQAGTKSWDKALLAVILPAMVAVLPVAALDAGRFHWSAVPAWVLLSGYVD</sequence>
<gene>
    <name evidence="2" type="ORF">AM571_PC01280</name>
</gene>
<keyword evidence="1" id="KW-0812">Transmembrane</keyword>
<evidence type="ECO:0000313" key="2">
    <source>
        <dbReference type="EMBL" id="APO79013.1"/>
    </source>
</evidence>
<keyword evidence="1" id="KW-1133">Transmembrane helix</keyword>
<feature type="transmembrane region" description="Helical" evidence="1">
    <location>
        <begin position="37"/>
        <end position="57"/>
    </location>
</feature>
<keyword evidence="1" id="KW-0472">Membrane</keyword>
<name>A0A1L5PFV0_RHIET</name>
<feature type="transmembrane region" description="Helical" evidence="1">
    <location>
        <begin position="6"/>
        <end position="25"/>
    </location>
</feature>
<organism evidence="2 3">
    <name type="scientific">Rhizobium etli 8C-3</name>
    <dbReference type="NCBI Taxonomy" id="538025"/>
    <lineage>
        <taxon>Bacteria</taxon>
        <taxon>Pseudomonadati</taxon>
        <taxon>Pseudomonadota</taxon>
        <taxon>Alphaproteobacteria</taxon>
        <taxon>Hyphomicrobiales</taxon>
        <taxon>Rhizobiaceae</taxon>
        <taxon>Rhizobium/Agrobacterium group</taxon>
        <taxon>Rhizobium</taxon>
    </lineage>
</organism>
<dbReference type="EMBL" id="CP017244">
    <property type="protein sequence ID" value="APO79013.1"/>
    <property type="molecule type" value="Genomic_DNA"/>
</dbReference>
<reference evidence="2 3" key="1">
    <citation type="submission" date="2016-09" db="EMBL/GenBank/DDBJ databases">
        <title>The complete genome sequences of Rhizobium gallicum, symbiovars gallicum and phaseoli, symbionts associated to common bean (Phaseolus vulgaris).</title>
        <authorList>
            <person name="Bustos P."/>
            <person name="Santamaria R.I."/>
            <person name="Perez-Carrascal O.M."/>
            <person name="Juarez S."/>
            <person name="Lozano L."/>
            <person name="Martinez-Flores I."/>
            <person name="Martinez-Romero E."/>
            <person name="Cevallos M."/>
            <person name="Romero D."/>
            <person name="Davila G."/>
            <person name="Gonzalez V."/>
        </authorList>
    </citation>
    <scope>NUCLEOTIDE SEQUENCE [LARGE SCALE GENOMIC DNA]</scope>
    <source>
        <strain evidence="2 3">8C-3</strain>
        <plasmid evidence="3">Plasmid prsp8c3c</plasmid>
    </source>
</reference>
<proteinExistence type="predicted"/>
<keyword evidence="2" id="KW-0614">Plasmid</keyword>